<proteinExistence type="predicted"/>
<keyword evidence="2" id="KW-0732">Signal</keyword>
<evidence type="ECO:0000256" key="1">
    <source>
        <dbReference type="SAM" id="MobiDB-lite"/>
    </source>
</evidence>
<evidence type="ECO:0000256" key="2">
    <source>
        <dbReference type="SAM" id="SignalP"/>
    </source>
</evidence>
<protein>
    <submittedName>
        <fullName evidence="4">CG2 omega domain protein</fullName>
    </submittedName>
</protein>
<dbReference type="EMBL" id="CP061854">
    <property type="protein sequence ID" value="QOD57435.1"/>
    <property type="molecule type" value="Genomic_DNA"/>
</dbReference>
<reference evidence="3" key="1">
    <citation type="journal article" date="2017" name="Genome Announc.">
        <title>Whole-Genome Sequence of Photobacterium damselae subsp. piscicida Strain 91-197, Isolated from Hybrid Striped Bass (Morone sp.) in the United States.</title>
        <authorList>
            <person name="Teru Y."/>
            <person name="Hikima J."/>
            <person name="Kono T."/>
            <person name="Sakai M."/>
            <person name="Takano T."/>
            <person name="Hawke J.P."/>
            <person name="Takeyama H."/>
            <person name="Aoki T."/>
        </authorList>
    </citation>
    <scope>NUCLEOTIDE SEQUENCE</scope>
    <source>
        <strain evidence="3">91-197</strain>
    </source>
</reference>
<feature type="chain" id="PRO_5011397508" evidence="2">
    <location>
        <begin position="22"/>
        <end position="93"/>
    </location>
</feature>
<sequence length="93" mass="10315">MKFTTLLFSSLVLITSFAASADIKISGDGFEFSKDCIKLSSDNISIKSDDCYDHPGNKDKNHSNRSIHGDDNPGKGHDKDHHKPEKEPRGKNK</sequence>
<dbReference type="Proteomes" id="UP000218676">
    <property type="component" value="Chromosome 1"/>
</dbReference>
<dbReference type="EMBL" id="AP018045">
    <property type="protein sequence ID" value="BAX53478.1"/>
    <property type="molecule type" value="Genomic_DNA"/>
</dbReference>
<accession>A0A1Q9H5X0</accession>
<organism evidence="4 6">
    <name type="scientific">Photobacterium damsela subsp. piscicida</name>
    <name type="common">Pasteurella piscicida</name>
    <dbReference type="NCBI Taxonomy" id="38294"/>
    <lineage>
        <taxon>Bacteria</taxon>
        <taxon>Pseudomonadati</taxon>
        <taxon>Pseudomonadota</taxon>
        <taxon>Gammaproteobacteria</taxon>
        <taxon>Vibrionales</taxon>
        <taxon>Vibrionaceae</taxon>
        <taxon>Photobacterium</taxon>
    </lineage>
</organism>
<evidence type="ECO:0000313" key="3">
    <source>
        <dbReference type="EMBL" id="BAX53478.1"/>
    </source>
</evidence>
<feature type="signal peptide" evidence="2">
    <location>
        <begin position="1"/>
        <end position="21"/>
    </location>
</feature>
<gene>
    <name evidence="4" type="ORF">IC627_05665</name>
    <name evidence="3" type="ORF">PDPUS_1_02104</name>
</gene>
<dbReference type="Proteomes" id="UP000516656">
    <property type="component" value="Chromosome 1"/>
</dbReference>
<evidence type="ECO:0000313" key="4">
    <source>
        <dbReference type="EMBL" id="QOD57435.1"/>
    </source>
</evidence>
<feature type="region of interest" description="Disordered" evidence="1">
    <location>
        <begin position="50"/>
        <end position="93"/>
    </location>
</feature>
<dbReference type="RefSeq" id="WP_044175976.1">
    <property type="nucleotide sequence ID" value="NZ_AP018045.1"/>
</dbReference>
<dbReference type="AlphaFoldDB" id="A0A1Q9H5X0"/>
<reference evidence="4 6" key="3">
    <citation type="submission" date="2020-09" db="EMBL/GenBank/DDBJ databases">
        <title>Complete, closed and curated genome sequences of Photobacterium damselae subsp. piscicida isolates from Australia indicate localised evolution and additional plasmid-borne pathogenicity mechanisms.</title>
        <authorList>
            <person name="Baseggio L."/>
            <person name="Silayeva O."/>
            <person name="Buller N."/>
            <person name="Landos M."/>
            <person name="Engelstaedter J."/>
            <person name="Barnes A.C."/>
        </authorList>
    </citation>
    <scope>NUCLEOTIDE SEQUENCE [LARGE SCALE GENOMIC DNA]</scope>
    <source>
        <strain evidence="4 6">AS-16-0540-1</strain>
    </source>
</reference>
<reference evidence="5" key="2">
    <citation type="submission" date="2017-05" db="EMBL/GenBank/DDBJ databases">
        <title>Whole genome sequence of fish pathogenic bacteria, Photobacterium damselae subsp. piscicida, strain 91-197, isolated from hybrid striped bass (Morone sp.) in USA.</title>
        <authorList>
            <person name="Teru Y."/>
            <person name="Hikima J."/>
            <person name="Kono T."/>
            <person name="Sakai M."/>
            <person name="Takano T."/>
            <person name="Hawke J.P."/>
            <person name="Takeyama H."/>
            <person name="Aoki T."/>
        </authorList>
    </citation>
    <scope>NUCLEOTIDE SEQUENCE [LARGE SCALE GENOMIC DNA]</scope>
    <source>
        <strain evidence="5">91-197</strain>
    </source>
</reference>
<evidence type="ECO:0000313" key="6">
    <source>
        <dbReference type="Proteomes" id="UP000516656"/>
    </source>
</evidence>
<evidence type="ECO:0000313" key="5">
    <source>
        <dbReference type="Proteomes" id="UP000218676"/>
    </source>
</evidence>
<name>A0A1Q9H5X0_PHODP</name>